<dbReference type="AlphaFoldDB" id="A0A5K7Z433"/>
<evidence type="ECO:0000313" key="1">
    <source>
        <dbReference type="EMBL" id="BBO76516.1"/>
    </source>
</evidence>
<dbReference type="InterPro" id="IPR010412">
    <property type="entry name" value="DUF1007"/>
</dbReference>
<keyword evidence="2" id="KW-1185">Reference proteome</keyword>
<dbReference type="EMBL" id="AP021875">
    <property type="protein sequence ID" value="BBO76516.1"/>
    <property type="molecule type" value="Genomic_DNA"/>
</dbReference>
<protein>
    <recommendedName>
        <fullName evidence="3">ABC transporter substrate-binding protein</fullName>
    </recommendedName>
</protein>
<evidence type="ECO:0008006" key="3">
    <source>
        <dbReference type="Google" id="ProtNLM"/>
    </source>
</evidence>
<name>A0A5K7Z433_9BACT</name>
<reference evidence="1 2" key="1">
    <citation type="submission" date="2019-11" db="EMBL/GenBank/DDBJ databases">
        <title>Comparative genomics of hydrocarbon-degrading Desulfosarcina strains.</title>
        <authorList>
            <person name="Watanabe M."/>
            <person name="Kojima H."/>
            <person name="Fukui M."/>
        </authorList>
    </citation>
    <scope>NUCLEOTIDE SEQUENCE [LARGE SCALE GENOMIC DNA]</scope>
    <source>
        <strain evidence="1 2">PP31</strain>
    </source>
</reference>
<proteinExistence type="predicted"/>
<dbReference type="Pfam" id="PF06226">
    <property type="entry name" value="DUF1007"/>
    <property type="match status" value="1"/>
</dbReference>
<sequence>MGWFFNKAAWLGWICIAFSMAVGVSLPLLSKAYAHPHVFIVQRLNLVFDEKGLAGIKVRWKMDDMFASMIAEDHDQNRNGTLEPEEVESVKENAFIFIKEFNFFTFIKIDNRPFQIKFIRDFNATLENGRLVYEFLIPCHVTAADSYKKVSVASYDPSYYTAIFFAKKNPISLTTADAFELKTAIREDPDTKIYFDLIHPWTLFMEFRKKA</sequence>
<dbReference type="PROSITE" id="PS00018">
    <property type="entry name" value="EF_HAND_1"/>
    <property type="match status" value="1"/>
</dbReference>
<evidence type="ECO:0000313" key="2">
    <source>
        <dbReference type="Proteomes" id="UP000427769"/>
    </source>
</evidence>
<dbReference type="RefSeq" id="WP_170302366.1">
    <property type="nucleotide sequence ID" value="NZ_AP021875.1"/>
</dbReference>
<gene>
    <name evidence="1" type="ORF">DSCW_39330</name>
</gene>
<dbReference type="InterPro" id="IPR018247">
    <property type="entry name" value="EF_Hand_1_Ca_BS"/>
</dbReference>
<dbReference type="Proteomes" id="UP000427769">
    <property type="component" value="Chromosome"/>
</dbReference>
<dbReference type="KEGG" id="dwd:DSCW_39330"/>
<organism evidence="1 2">
    <name type="scientific">Desulfosarcina widdelii</name>
    <dbReference type="NCBI Taxonomy" id="947919"/>
    <lineage>
        <taxon>Bacteria</taxon>
        <taxon>Pseudomonadati</taxon>
        <taxon>Thermodesulfobacteriota</taxon>
        <taxon>Desulfobacteria</taxon>
        <taxon>Desulfobacterales</taxon>
        <taxon>Desulfosarcinaceae</taxon>
        <taxon>Desulfosarcina</taxon>
    </lineage>
</organism>
<accession>A0A5K7Z433</accession>